<sequence>QLGRRKFVLSFPNTAGTHVYDLSRTLVPTIFFSIEVKDVTRL</sequence>
<protein>
    <submittedName>
        <fullName evidence="1">Uncharacterized protein</fullName>
    </submittedName>
</protein>
<gene>
    <name evidence="1" type="ORF">GCK32_019833</name>
</gene>
<comment type="caution">
    <text evidence="1">The sequence shown here is derived from an EMBL/GenBank/DDBJ whole genome shotgun (WGS) entry which is preliminary data.</text>
</comment>
<accession>A0AAN8J1N3</accession>
<evidence type="ECO:0000313" key="2">
    <source>
        <dbReference type="Proteomes" id="UP001331761"/>
    </source>
</evidence>
<proteinExistence type="predicted"/>
<keyword evidence="2" id="KW-1185">Reference proteome</keyword>
<dbReference type="AlphaFoldDB" id="A0AAN8J1N3"/>
<dbReference type="Proteomes" id="UP001331761">
    <property type="component" value="Unassembled WGS sequence"/>
</dbReference>
<reference evidence="1 2" key="1">
    <citation type="submission" date="2019-10" db="EMBL/GenBank/DDBJ databases">
        <title>Assembly and Annotation for the nematode Trichostrongylus colubriformis.</title>
        <authorList>
            <person name="Martin J."/>
        </authorList>
    </citation>
    <scope>NUCLEOTIDE SEQUENCE [LARGE SCALE GENOMIC DNA]</scope>
    <source>
        <strain evidence="1">G859</strain>
        <tissue evidence="1">Whole worm</tissue>
    </source>
</reference>
<feature type="non-terminal residue" evidence="1">
    <location>
        <position position="1"/>
    </location>
</feature>
<dbReference type="EMBL" id="WIXE01012553">
    <property type="protein sequence ID" value="KAK5975844.1"/>
    <property type="molecule type" value="Genomic_DNA"/>
</dbReference>
<evidence type="ECO:0000313" key="1">
    <source>
        <dbReference type="EMBL" id="KAK5975844.1"/>
    </source>
</evidence>
<name>A0AAN8J1N3_TRICO</name>
<organism evidence="1 2">
    <name type="scientific">Trichostrongylus colubriformis</name>
    <name type="common">Black scour worm</name>
    <dbReference type="NCBI Taxonomy" id="6319"/>
    <lineage>
        <taxon>Eukaryota</taxon>
        <taxon>Metazoa</taxon>
        <taxon>Ecdysozoa</taxon>
        <taxon>Nematoda</taxon>
        <taxon>Chromadorea</taxon>
        <taxon>Rhabditida</taxon>
        <taxon>Rhabditina</taxon>
        <taxon>Rhabditomorpha</taxon>
        <taxon>Strongyloidea</taxon>
        <taxon>Trichostrongylidae</taxon>
        <taxon>Trichostrongylus</taxon>
    </lineage>
</organism>